<dbReference type="InterPro" id="IPR008930">
    <property type="entry name" value="Terpenoid_cyclase/PrenylTrfase"/>
</dbReference>
<dbReference type="SUPFAM" id="SSF56935">
    <property type="entry name" value="Porins"/>
    <property type="match status" value="1"/>
</dbReference>
<dbReference type="InterPro" id="IPR011626">
    <property type="entry name" value="Alpha-macroglobulin_TED"/>
</dbReference>
<gene>
    <name evidence="5" type="ORF">OM075_13000</name>
</gene>
<comment type="subcellular location">
    <subcellularLocation>
        <location evidence="3">Cell outer membrane</location>
        <topology evidence="3">Multi-pass membrane protein</topology>
    </subcellularLocation>
</comment>
<keyword evidence="2" id="KW-0882">Thioester bond</keyword>
<evidence type="ECO:0000259" key="4">
    <source>
        <dbReference type="SMART" id="SM01360"/>
    </source>
</evidence>
<dbReference type="SMART" id="SM01419">
    <property type="entry name" value="Thiol-ester_cl"/>
    <property type="match status" value="1"/>
</dbReference>
<keyword evidence="5" id="KW-0675">Receptor</keyword>
<dbReference type="InterPro" id="IPR012910">
    <property type="entry name" value="Plug_dom"/>
</dbReference>
<dbReference type="Gene3D" id="2.60.40.690">
    <property type="entry name" value="Alpha-macroglobulin, receptor-binding domain"/>
    <property type="match status" value="1"/>
</dbReference>
<dbReference type="SUPFAM" id="SSF49410">
    <property type="entry name" value="Alpha-macroglobulin receptor domain"/>
    <property type="match status" value="1"/>
</dbReference>
<dbReference type="InterPro" id="IPR036595">
    <property type="entry name" value="A-macroglobulin_rcpt-bd_sf"/>
</dbReference>
<evidence type="ECO:0000256" key="1">
    <source>
        <dbReference type="ARBA" id="ARBA00022729"/>
    </source>
</evidence>
<evidence type="ECO:0000313" key="6">
    <source>
        <dbReference type="Proteomes" id="UP001209229"/>
    </source>
</evidence>
<dbReference type="Gene3D" id="1.50.10.20">
    <property type="match status" value="1"/>
</dbReference>
<dbReference type="InterPro" id="IPR001599">
    <property type="entry name" value="Macroglobln_a2"/>
</dbReference>
<dbReference type="GO" id="GO:0009279">
    <property type="term" value="C:cell outer membrane"/>
    <property type="evidence" value="ECO:0007669"/>
    <property type="project" value="UniProtKB-SubCell"/>
</dbReference>
<dbReference type="NCBIfam" id="TIGR04057">
    <property type="entry name" value="SusC_RagA_signa"/>
    <property type="match status" value="1"/>
</dbReference>
<keyword evidence="3" id="KW-0998">Cell outer membrane</keyword>
<dbReference type="Pfam" id="PF00207">
    <property type="entry name" value="A2M"/>
    <property type="match status" value="1"/>
</dbReference>
<dbReference type="GO" id="GO:0004866">
    <property type="term" value="F:endopeptidase inhibitor activity"/>
    <property type="evidence" value="ECO:0007669"/>
    <property type="project" value="InterPro"/>
</dbReference>
<dbReference type="InterPro" id="IPR039426">
    <property type="entry name" value="TonB-dep_rcpt-like"/>
</dbReference>
<feature type="domain" description="Alpha-2-macroglobulin" evidence="4">
    <location>
        <begin position="771"/>
        <end position="861"/>
    </location>
</feature>
<reference evidence="5" key="1">
    <citation type="submission" date="2022-10" db="EMBL/GenBank/DDBJ databases">
        <authorList>
            <person name="Yu W.X."/>
        </authorList>
    </citation>
    <scope>NUCLEOTIDE SEQUENCE</scope>
    <source>
        <strain evidence="5">AAT</strain>
    </source>
</reference>
<dbReference type="Gene3D" id="2.170.130.10">
    <property type="entry name" value="TonB-dependent receptor, plug domain"/>
    <property type="match status" value="1"/>
</dbReference>
<proteinExistence type="inferred from homology"/>
<dbReference type="PROSITE" id="PS52016">
    <property type="entry name" value="TONB_DEPENDENT_REC_3"/>
    <property type="match status" value="1"/>
</dbReference>
<keyword evidence="3" id="KW-1134">Transmembrane beta strand</keyword>
<organism evidence="5 6">
    <name type="scientific">Plebeiibacterium sediminum</name>
    <dbReference type="NCBI Taxonomy" id="2992112"/>
    <lineage>
        <taxon>Bacteria</taxon>
        <taxon>Pseudomonadati</taxon>
        <taxon>Bacteroidota</taxon>
        <taxon>Bacteroidia</taxon>
        <taxon>Marinilabiliales</taxon>
        <taxon>Marinilabiliaceae</taxon>
        <taxon>Plebeiibacterium</taxon>
    </lineage>
</organism>
<dbReference type="InterPro" id="IPR009048">
    <property type="entry name" value="A-macroglobulin_rcpt-bd"/>
</dbReference>
<evidence type="ECO:0000256" key="2">
    <source>
        <dbReference type="ARBA" id="ARBA00022966"/>
    </source>
</evidence>
<dbReference type="SMART" id="SM01360">
    <property type="entry name" value="A2M"/>
    <property type="match status" value="1"/>
</dbReference>
<keyword evidence="3" id="KW-0813">Transport</keyword>
<evidence type="ECO:0000313" key="5">
    <source>
        <dbReference type="EMBL" id="MCW3787391.1"/>
    </source>
</evidence>
<dbReference type="Pfam" id="PF07678">
    <property type="entry name" value="TED_complement"/>
    <property type="match status" value="1"/>
</dbReference>
<protein>
    <submittedName>
        <fullName evidence="5">TonB-dependent receptor plug domain-containing protein</fullName>
    </submittedName>
</protein>
<dbReference type="PANTHER" id="PTHR11412:SF136">
    <property type="entry name" value="CD109 ANTIGEN"/>
    <property type="match status" value="1"/>
</dbReference>
<dbReference type="SUPFAM" id="SSF48239">
    <property type="entry name" value="Terpenoid cyclases/Protein prenyltransferases"/>
    <property type="match status" value="1"/>
</dbReference>
<dbReference type="InterPro" id="IPR050473">
    <property type="entry name" value="A2M/Complement_sys"/>
</dbReference>
<dbReference type="Proteomes" id="UP001209229">
    <property type="component" value="Unassembled WGS sequence"/>
</dbReference>
<dbReference type="PANTHER" id="PTHR11412">
    <property type="entry name" value="MACROGLOBULIN / COMPLEMENT"/>
    <property type="match status" value="1"/>
</dbReference>
<dbReference type="InterPro" id="IPR037066">
    <property type="entry name" value="Plug_dom_sf"/>
</dbReference>
<keyword evidence="3" id="KW-0812">Transmembrane</keyword>
<keyword evidence="6" id="KW-1185">Reference proteome</keyword>
<sequence length="1459" mass="163684">MFKVKGGKSKAHFSLPEDAPGGLYKLKAYTKWMSNFGTKMVFEKKLQVQKIIKPKILSVLDFAKEAYGAKDTVSARLNIRDLGNTPISNQELNFTVSLKGNLYQRGKSVTNDNGDANITFVLPEKLNSADGVLNVIFSHRGRNESISGAIPIVLNKIDLQFMPEGGDAIEMLPCKMAFKALNEFGKPADVEGEIYDSKGKLITTFNSFHQGMGAFSFVPDSNQVYKAKILKPSGISRVYELPEVKAQGCALHLKGQKDKTYDFEIYSNIKEKIYVVVQLRGEILYSKAMDLTPGTHSLPVLLDDTNRSGIAQITIFNDYERPVAERLFYVFQDNKLNIEIKTDKQTYAPREKVEMDLSVTGPDGNPVEGSFSLAVVDDKIITFADDKQDNIVSNLMLSSDLQGEIYEPSFYFDPKEEKAPEAIDYLLLTQGWRRFNWPDVLQMKKMNLQQAERYDLILGQITNWKGEGVKSKVVVIDAENKKMVKLETGEGGRFSISNLDDYKVLWVFARPVDRRIKSIKINISQAAANVSQDTYGSNIDFGKVSVDPLISETRKVNNSISMKKEEIASADKNQTPMQVGNNGFMMQEDEVALEEVVTIGYGTQRKSSVVGAITFVSSDELISRSADVNEALQGRVAGLQIVNNSGAPGTNSTVTIRGTSSLSSNDKPLYVVDGVMVTDIAHVSPHDIKNISVLKGAESTAVYGSRGANGVILISTKDGDYYNYQRNRRYARKMTQSYIYNAYVFDVVKEFYVPEYGRKEFLHEEQDMRETIYWNPNIVTNSKGKASVSFYNSDEVTTFRGIVEGIGKNGLVGRTEVFYNTQKPLTVEAKIPPYVVYEDVLEIPVLITNNNTRDIDGFFEIELPESWQFITPPESQVHIASNGYKEVTLHIKVGAEVGKKELSISFGNEKNKAKQKYETEVVSKGFPAEISYSARALESTFSFDMSKAVNHSTQMSISIYNNILAEIMDGIESVIRQPHGCFEQASASTYPNILILKYLQQNEEVSDALKEKALKYIKAGYKKLAGYETKQHGFEWFGHTPPHEGLTAFGLMEFHEMKDVYPGVSEDLLKRTREWLLSRKDGKGGFKTNKGKYGFSGASDEVTFAYLVYAFSESGVGVANYEKELDKAWNEALKSKDAYRMALMANACLNINDKEKAQPIIDYLVERIDKGGVEKLKASHSIVRSWGKSLNVEVAALTAMALMKNGEEYFKELLTLMDYIFGARSYGGFGSTQATVLSLKAITQYASIINRFPEDGTVHLTINDKELMTRKISGNDKLVKLDSLEQYLSDGVQTISLKFEGIRNPVSFSANANWRQLVPASKDECKVRIQTQLMQNKCEVNDLVRLSTRLVNKSYNGLPMTVAMVGIPSGLSAQPWQLKKMQEEHEFDYYEIHKNYVVFYFTELAPNARKIIHLDLKAEVPGEYSSPASCAYLYYTKEFKDWHMAGNIEIKNKVSEKKK</sequence>
<accession>A0AAE3M517</accession>
<dbReference type="RefSeq" id="WP_301190955.1">
    <property type="nucleotide sequence ID" value="NZ_JAPDPJ010000028.1"/>
</dbReference>
<comment type="similarity">
    <text evidence="3">Belongs to the TonB-dependent receptor family.</text>
</comment>
<dbReference type="InterPro" id="IPR023997">
    <property type="entry name" value="TonB-dep_OMP_SusC/RagA_CS"/>
</dbReference>
<name>A0AAE3M517_9BACT</name>
<dbReference type="Pfam" id="PF07715">
    <property type="entry name" value="Plug"/>
    <property type="match status" value="1"/>
</dbReference>
<keyword evidence="3" id="KW-0472">Membrane</keyword>
<keyword evidence="1" id="KW-0732">Signal</keyword>
<comment type="caution">
    <text evidence="5">The sequence shown here is derived from an EMBL/GenBank/DDBJ whole genome shotgun (WGS) entry which is preliminary data.</text>
</comment>
<dbReference type="EMBL" id="JAPDPJ010000028">
    <property type="protein sequence ID" value="MCW3787391.1"/>
    <property type="molecule type" value="Genomic_DNA"/>
</dbReference>
<dbReference type="Pfam" id="PF07677">
    <property type="entry name" value="A2M_recep"/>
    <property type="match status" value="1"/>
</dbReference>
<dbReference type="CDD" id="cd02891">
    <property type="entry name" value="A2M_like"/>
    <property type="match status" value="1"/>
</dbReference>
<dbReference type="InterPro" id="IPR047565">
    <property type="entry name" value="Alpha-macroglob_thiol-ester_cl"/>
</dbReference>
<dbReference type="GO" id="GO:0005615">
    <property type="term" value="C:extracellular space"/>
    <property type="evidence" value="ECO:0007669"/>
    <property type="project" value="InterPro"/>
</dbReference>
<evidence type="ECO:0000256" key="3">
    <source>
        <dbReference type="PROSITE-ProRule" id="PRU01360"/>
    </source>
</evidence>